<protein>
    <submittedName>
        <fullName evidence="1">Uncharacterized protein</fullName>
    </submittedName>
</protein>
<reference evidence="1" key="2">
    <citation type="submission" date="2015-03" db="UniProtKB">
        <authorList>
            <consortium name="EnsemblPlants"/>
        </authorList>
    </citation>
    <scope>IDENTIFICATION</scope>
</reference>
<dbReference type="Gramene" id="OBART06G28160.1">
    <property type="protein sequence ID" value="OBART06G28160.1"/>
    <property type="gene ID" value="OBART06G28160"/>
</dbReference>
<evidence type="ECO:0000313" key="1">
    <source>
        <dbReference type="EnsemblPlants" id="OBART06G28160.1"/>
    </source>
</evidence>
<dbReference type="SUPFAM" id="SSF52467">
    <property type="entry name" value="DHS-like NAD/FAD-binding domain"/>
    <property type="match status" value="1"/>
</dbReference>
<evidence type="ECO:0000313" key="2">
    <source>
        <dbReference type="Proteomes" id="UP000026960"/>
    </source>
</evidence>
<accession>A0A0D3GL36</accession>
<reference evidence="1" key="1">
    <citation type="journal article" date="2009" name="Rice">
        <title>De Novo Next Generation Sequencing of Plant Genomes.</title>
        <authorList>
            <person name="Rounsley S."/>
            <person name="Marri P.R."/>
            <person name="Yu Y."/>
            <person name="He R."/>
            <person name="Sisneros N."/>
            <person name="Goicoechea J.L."/>
            <person name="Lee S.J."/>
            <person name="Angelova A."/>
            <person name="Kudrna D."/>
            <person name="Luo M."/>
            <person name="Affourtit J."/>
            <person name="Desany B."/>
            <person name="Knight J."/>
            <person name="Niazi F."/>
            <person name="Egholm M."/>
            <person name="Wing R.A."/>
        </authorList>
    </citation>
    <scope>NUCLEOTIDE SEQUENCE [LARGE SCALE GENOMIC DNA]</scope>
    <source>
        <strain evidence="1">cv. IRGC 105608</strain>
    </source>
</reference>
<dbReference type="InterPro" id="IPR029035">
    <property type="entry name" value="DHS-like_NAD/FAD-binding_dom"/>
</dbReference>
<dbReference type="Gene3D" id="3.40.50.1220">
    <property type="entry name" value="TPP-binding domain"/>
    <property type="match status" value="1"/>
</dbReference>
<dbReference type="AlphaFoldDB" id="A0A0D3GL36"/>
<sequence length="74" mass="8195">MHGTVYANYAVDNTDLLLAFGVRFDDRTNRQNRCIREEGKLTTAEEGTAVSGGGAHCCRRVSRNRRHLTGERGG</sequence>
<dbReference type="Proteomes" id="UP000026960">
    <property type="component" value="Chromosome 6"/>
</dbReference>
<keyword evidence="2" id="KW-1185">Reference proteome</keyword>
<name>A0A0D3GL36_9ORYZ</name>
<dbReference type="PaxDb" id="65489-OBART06G28160.1"/>
<organism evidence="1">
    <name type="scientific">Oryza barthii</name>
    <dbReference type="NCBI Taxonomy" id="65489"/>
    <lineage>
        <taxon>Eukaryota</taxon>
        <taxon>Viridiplantae</taxon>
        <taxon>Streptophyta</taxon>
        <taxon>Embryophyta</taxon>
        <taxon>Tracheophyta</taxon>
        <taxon>Spermatophyta</taxon>
        <taxon>Magnoliopsida</taxon>
        <taxon>Liliopsida</taxon>
        <taxon>Poales</taxon>
        <taxon>Poaceae</taxon>
        <taxon>BOP clade</taxon>
        <taxon>Oryzoideae</taxon>
        <taxon>Oryzeae</taxon>
        <taxon>Oryzinae</taxon>
        <taxon>Oryza</taxon>
    </lineage>
</organism>
<dbReference type="HOGENOM" id="CLU_2691642_0_0_1"/>
<dbReference type="EnsemblPlants" id="OBART06G28160.1">
    <property type="protein sequence ID" value="OBART06G28160.1"/>
    <property type="gene ID" value="OBART06G28160"/>
</dbReference>
<dbReference type="STRING" id="65489.A0A0D3GL36"/>
<proteinExistence type="predicted"/>